<evidence type="ECO:0000256" key="2">
    <source>
        <dbReference type="ARBA" id="ARBA00023033"/>
    </source>
</evidence>
<dbReference type="PANTHER" id="PTHR13789:SF309">
    <property type="entry name" value="PUTATIVE (AFU_ORTHOLOGUE AFUA_6G14510)-RELATED"/>
    <property type="match status" value="1"/>
</dbReference>
<dbReference type="InterPro" id="IPR050493">
    <property type="entry name" value="FAD-dep_Monooxygenase_BioMet"/>
</dbReference>
<dbReference type="InterPro" id="IPR002938">
    <property type="entry name" value="FAD-bd"/>
</dbReference>
<protein>
    <recommendedName>
        <fullName evidence="3">FAD-binding domain-containing protein</fullName>
    </recommendedName>
</protein>
<evidence type="ECO:0000313" key="4">
    <source>
        <dbReference type="EMBL" id="CAA9258058.1"/>
    </source>
</evidence>
<dbReference type="PRINTS" id="PR00420">
    <property type="entry name" value="RNGMNOXGNASE"/>
</dbReference>
<evidence type="ECO:0000259" key="3">
    <source>
        <dbReference type="Pfam" id="PF01494"/>
    </source>
</evidence>
<reference evidence="4" key="1">
    <citation type="submission" date="2020-02" db="EMBL/GenBank/DDBJ databases">
        <authorList>
            <person name="Meier V. D."/>
        </authorList>
    </citation>
    <scope>NUCLEOTIDE SEQUENCE</scope>
    <source>
        <strain evidence="4">AVDCRST_MAG54</strain>
    </source>
</reference>
<feature type="domain" description="FAD-binding" evidence="3">
    <location>
        <begin position="3"/>
        <end position="329"/>
    </location>
</feature>
<keyword evidence="1" id="KW-0560">Oxidoreductase</keyword>
<sequence>MRAVVVGAGLGGLASAIALARQGWGVTVLERRPAPAEAGAGIAMWPNALRALDALGLGEQVRAAGTVEIGGGIRTASGRWLSRLDAADLRRRQGDGVVLLPRPELHAMLRAAAPAVTTGAGVVRVEPGDEVTPAVVHDDAGGAHEADLVVAADGVRSIVRSASWPSVTPRVTGTTAFRLTAAHELAEGGESWGGGDLVGLAPLPGGRTYLWAVVPTGEAPTDPADDALGWLRRRLAHWHAPIPQVLAAVDTPVLVHRLEELRPPRTWHRGRIALLGDAAHAMTPNLGQGAAQAFLDAVGLAEEATTDPSSLAAYDRRRRPVAEAAARRSRRAGQVAEWRSPLAVAVRNALVAAVPASAAAAGLDGLLGLPATRKELVR</sequence>
<dbReference type="GO" id="GO:0004497">
    <property type="term" value="F:monooxygenase activity"/>
    <property type="evidence" value="ECO:0007669"/>
    <property type="project" value="UniProtKB-KW"/>
</dbReference>
<organism evidence="4">
    <name type="scientific">uncultured Actinomycetospora sp</name>
    <dbReference type="NCBI Taxonomy" id="1135996"/>
    <lineage>
        <taxon>Bacteria</taxon>
        <taxon>Bacillati</taxon>
        <taxon>Actinomycetota</taxon>
        <taxon>Actinomycetes</taxon>
        <taxon>Pseudonocardiales</taxon>
        <taxon>Pseudonocardiaceae</taxon>
        <taxon>Actinomycetospora</taxon>
        <taxon>environmental samples</taxon>
    </lineage>
</organism>
<gene>
    <name evidence="4" type="ORF">AVDCRST_MAG54-2331</name>
</gene>
<dbReference type="Pfam" id="PF01494">
    <property type="entry name" value="FAD_binding_3"/>
    <property type="match status" value="1"/>
</dbReference>
<dbReference type="PANTHER" id="PTHR13789">
    <property type="entry name" value="MONOOXYGENASE"/>
    <property type="match status" value="1"/>
</dbReference>
<dbReference type="SUPFAM" id="SSF51905">
    <property type="entry name" value="FAD/NAD(P)-binding domain"/>
    <property type="match status" value="1"/>
</dbReference>
<proteinExistence type="predicted"/>
<dbReference type="AlphaFoldDB" id="A0A6J4ISB4"/>
<accession>A0A6J4ISB4</accession>
<name>A0A6J4ISB4_9PSEU</name>
<dbReference type="GO" id="GO:0071949">
    <property type="term" value="F:FAD binding"/>
    <property type="evidence" value="ECO:0007669"/>
    <property type="project" value="InterPro"/>
</dbReference>
<keyword evidence="2" id="KW-0503">Monooxygenase</keyword>
<dbReference type="EMBL" id="CADCTH010000301">
    <property type="protein sequence ID" value="CAA9258058.1"/>
    <property type="molecule type" value="Genomic_DNA"/>
</dbReference>
<dbReference type="InterPro" id="IPR036188">
    <property type="entry name" value="FAD/NAD-bd_sf"/>
</dbReference>
<dbReference type="Gene3D" id="3.50.50.60">
    <property type="entry name" value="FAD/NAD(P)-binding domain"/>
    <property type="match status" value="1"/>
</dbReference>
<evidence type="ECO:0000256" key="1">
    <source>
        <dbReference type="ARBA" id="ARBA00023002"/>
    </source>
</evidence>